<reference evidence="8 10" key="2">
    <citation type="submission" date="2018-11" db="EMBL/GenBank/DDBJ databases">
        <authorList>
            <consortium name="Pathogen Informatics"/>
        </authorList>
    </citation>
    <scope>NUCLEOTIDE SEQUENCE [LARGE SCALE GENOMIC DNA]</scope>
</reference>
<reference evidence="9 11" key="3">
    <citation type="submission" date="2019-07" db="EMBL/GenBank/DDBJ databases">
        <authorList>
            <person name="Jastrzebski P J."/>
            <person name="Paukszto L."/>
            <person name="Jastrzebski P J."/>
        </authorList>
    </citation>
    <scope>NUCLEOTIDE SEQUENCE [LARGE SCALE GENOMIC DNA]</scope>
    <source>
        <strain evidence="9 11">WMS-il1</strain>
    </source>
</reference>
<organism evidence="12">
    <name type="scientific">Hymenolepis diminuta</name>
    <name type="common">Rat tapeworm</name>
    <dbReference type="NCBI Taxonomy" id="6216"/>
    <lineage>
        <taxon>Eukaryota</taxon>
        <taxon>Metazoa</taxon>
        <taxon>Spiralia</taxon>
        <taxon>Lophotrochozoa</taxon>
        <taxon>Platyhelminthes</taxon>
        <taxon>Cestoda</taxon>
        <taxon>Eucestoda</taxon>
        <taxon>Cyclophyllidea</taxon>
        <taxon>Hymenolepididae</taxon>
        <taxon>Hymenolepis</taxon>
    </lineage>
</organism>
<dbReference type="Pfam" id="PF07571">
    <property type="entry name" value="TAF6_C"/>
    <property type="match status" value="1"/>
</dbReference>
<protein>
    <submittedName>
        <fullName evidence="12">TAF6_C domain-containing protein</fullName>
    </submittedName>
</protein>
<feature type="region of interest" description="Disordered" evidence="6">
    <location>
        <begin position="217"/>
        <end position="246"/>
    </location>
</feature>
<dbReference type="SUPFAM" id="SSF48371">
    <property type="entry name" value="ARM repeat"/>
    <property type="match status" value="1"/>
</dbReference>
<accession>A0A0R3SVC8</accession>
<evidence type="ECO:0000313" key="11">
    <source>
        <dbReference type="Proteomes" id="UP000321570"/>
    </source>
</evidence>
<gene>
    <name evidence="8" type="ORF">HDID_LOCUS9517</name>
    <name evidence="9" type="ORF">WMSIL1_LOCUS3916</name>
</gene>
<dbReference type="PANTHER" id="PTHR10221">
    <property type="entry name" value="TRANSCRIPTION INITIATION FACTOR TFIID SUBUNIT 6"/>
    <property type="match status" value="1"/>
</dbReference>
<dbReference type="AlphaFoldDB" id="A0A0R3SVC8"/>
<dbReference type="Gene3D" id="1.25.40.770">
    <property type="entry name" value="TAF6, C-terminal HEAT repeat domain"/>
    <property type="match status" value="1"/>
</dbReference>
<evidence type="ECO:0000313" key="12">
    <source>
        <dbReference type="WBParaSite" id="HDID_0000951901-mRNA-1"/>
    </source>
</evidence>
<evidence type="ECO:0000256" key="1">
    <source>
        <dbReference type="ARBA" id="ARBA00004123"/>
    </source>
</evidence>
<dbReference type="InterPro" id="IPR011442">
    <property type="entry name" value="TAF6_C"/>
</dbReference>
<dbReference type="FunFam" id="1.25.40.770:FF:000001">
    <property type="entry name" value="Transcription initiation factor TFIID subunit 6"/>
    <property type="match status" value="1"/>
</dbReference>
<dbReference type="Proteomes" id="UP000274504">
    <property type="component" value="Unassembled WGS sequence"/>
</dbReference>
<feature type="domain" description="TAF6 C-terminal HEAT repeat" evidence="7">
    <location>
        <begin position="268"/>
        <end position="416"/>
    </location>
</feature>
<dbReference type="InterPro" id="IPR037796">
    <property type="entry name" value="TAF6"/>
</dbReference>
<evidence type="ECO:0000313" key="10">
    <source>
        <dbReference type="Proteomes" id="UP000274504"/>
    </source>
</evidence>
<evidence type="ECO:0000256" key="6">
    <source>
        <dbReference type="SAM" id="MobiDB-lite"/>
    </source>
</evidence>
<dbReference type="WBParaSite" id="HDID_0000951901-mRNA-1">
    <property type="protein sequence ID" value="HDID_0000951901-mRNA-1"/>
    <property type="gene ID" value="HDID_0000951901"/>
</dbReference>
<evidence type="ECO:0000256" key="5">
    <source>
        <dbReference type="ARBA" id="ARBA00023242"/>
    </source>
</evidence>
<evidence type="ECO:0000313" key="8">
    <source>
        <dbReference type="EMBL" id="VDL61898.1"/>
    </source>
</evidence>
<evidence type="ECO:0000256" key="2">
    <source>
        <dbReference type="ARBA" id="ARBA00007688"/>
    </source>
</evidence>
<dbReference type="InterPro" id="IPR046344">
    <property type="entry name" value="TAF6_C_sf"/>
</dbReference>
<dbReference type="CDD" id="cd08050">
    <property type="entry name" value="TAF6C"/>
    <property type="match status" value="1"/>
</dbReference>
<dbReference type="GO" id="GO:0051123">
    <property type="term" value="P:RNA polymerase II preinitiation complex assembly"/>
    <property type="evidence" value="ECO:0007669"/>
    <property type="project" value="TreeGrafter"/>
</dbReference>
<dbReference type="Proteomes" id="UP000321570">
    <property type="component" value="Unassembled WGS sequence"/>
</dbReference>
<dbReference type="GO" id="GO:0003713">
    <property type="term" value="F:transcription coactivator activity"/>
    <property type="evidence" value="ECO:0007669"/>
    <property type="project" value="TreeGrafter"/>
</dbReference>
<proteinExistence type="inferred from homology"/>
<evidence type="ECO:0000313" key="9">
    <source>
        <dbReference type="EMBL" id="VUZ43766.1"/>
    </source>
</evidence>
<dbReference type="GO" id="GO:0000124">
    <property type="term" value="C:SAGA complex"/>
    <property type="evidence" value="ECO:0007669"/>
    <property type="project" value="InterPro"/>
</dbReference>
<name>A0A0R3SVC8_HYMDI</name>
<evidence type="ECO:0000259" key="7">
    <source>
        <dbReference type="Pfam" id="PF07571"/>
    </source>
</evidence>
<feature type="compositionally biased region" description="Polar residues" evidence="6">
    <location>
        <begin position="217"/>
        <end position="240"/>
    </location>
</feature>
<dbReference type="GO" id="GO:0016251">
    <property type="term" value="F:RNA polymerase II general transcription initiation factor activity"/>
    <property type="evidence" value="ECO:0007669"/>
    <property type="project" value="InterPro"/>
</dbReference>
<comment type="similarity">
    <text evidence="2">Belongs to the TAF6 family.</text>
</comment>
<evidence type="ECO:0000256" key="3">
    <source>
        <dbReference type="ARBA" id="ARBA00023015"/>
    </source>
</evidence>
<reference evidence="12" key="1">
    <citation type="submission" date="2017-02" db="UniProtKB">
        <authorList>
            <consortium name="WormBaseParasite"/>
        </authorList>
    </citation>
    <scope>IDENTIFICATION</scope>
</reference>
<keyword evidence="5" id="KW-0539">Nucleus</keyword>
<dbReference type="EMBL" id="CABIJS010000111">
    <property type="protein sequence ID" value="VUZ43766.1"/>
    <property type="molecule type" value="Genomic_DNA"/>
</dbReference>
<sequence>MFNEERKKLNRLSRRVSGSGTIKKRTISRLAAKTLSKNIKHANTPLSNALRPGFSKSVEFPEEFFKTCAEINAVTSLHPDGIGRLQKHIHFVTTALVQKTIRFMEQNRRGAPHLSDIESAAIAMGLEVPYGAASGELIPIRNNVRTVPGTPNKTLLIKKDEEVDVQSLLRRQINPVIYDISLSAHWLAIEGVQPACPQNPPPMFLSKMQMIAGTQTHKSIPSGQITGTSQTKTGDDSQTTGDDKSRIDERTRNAAFLDALHIDRYPSEISLEMMGFFRELTEGIVGANESRRKDALENALVDTGIQPLVPHLITFITEGVRMNSVHSNLAILIYLIRLAKCLIDNNNVCLKPYLQDLLPCVITCVLCRQVCAKPLSDNHWALRDFSAKQLASICTKYNTAQNLLLSRVSKLIYRVLWLWIEGKQAAEDSTVFSTDYSLKTNLGSAIDSLNTAYGVLTCFVEFGEACLEKLVFPHLSIICKRIIGMVASASNTPAANSLAETATVTTPSTQTLVPSNPEMMVVMDQETGLRQTMNTNTAPSSSLPFAELKSFEALKGFMKNKLSIPLAAYRIRMGLPVSLEDYKELYGMLAPSLLPPSSIKSTKGGLILTKPQP</sequence>
<keyword evidence="3" id="KW-0805">Transcription regulation</keyword>
<dbReference type="GO" id="GO:0005669">
    <property type="term" value="C:transcription factor TFIID complex"/>
    <property type="evidence" value="ECO:0007669"/>
    <property type="project" value="InterPro"/>
</dbReference>
<comment type="subcellular location">
    <subcellularLocation>
        <location evidence="1">Nucleus</location>
    </subcellularLocation>
</comment>
<dbReference type="OrthoDB" id="361039at2759"/>
<evidence type="ECO:0000256" key="4">
    <source>
        <dbReference type="ARBA" id="ARBA00023163"/>
    </source>
</evidence>
<feature type="region of interest" description="Disordered" evidence="6">
    <location>
        <begin position="1"/>
        <end position="20"/>
    </location>
</feature>
<dbReference type="PANTHER" id="PTHR10221:SF9">
    <property type="entry name" value="TRANSCRIPTION INITIATION FACTOR TFIID SUBUNIT 6"/>
    <property type="match status" value="1"/>
</dbReference>
<dbReference type="EMBL" id="UYSG01011308">
    <property type="protein sequence ID" value="VDL61898.1"/>
    <property type="molecule type" value="Genomic_DNA"/>
</dbReference>
<dbReference type="STRING" id="6216.A0A0R3SVC8"/>
<keyword evidence="11" id="KW-1185">Reference proteome</keyword>
<dbReference type="InterPro" id="IPR016024">
    <property type="entry name" value="ARM-type_fold"/>
</dbReference>
<keyword evidence="4" id="KW-0804">Transcription</keyword>
<dbReference type="GO" id="GO:0046695">
    <property type="term" value="C:SLIK (SAGA-like) complex"/>
    <property type="evidence" value="ECO:0007669"/>
    <property type="project" value="InterPro"/>
</dbReference>